<dbReference type="AlphaFoldDB" id="A0A383C303"/>
<name>A0A383C303_9ZZZZ</name>
<gene>
    <name evidence="1" type="ORF">METZ01_LOCUS479244</name>
</gene>
<protein>
    <submittedName>
        <fullName evidence="1">Uncharacterized protein</fullName>
    </submittedName>
</protein>
<accession>A0A383C303</accession>
<sequence>MIMFVNLAVILYWGPNKFHQIGFI</sequence>
<organism evidence="1">
    <name type="scientific">marine metagenome</name>
    <dbReference type="NCBI Taxonomy" id="408172"/>
    <lineage>
        <taxon>unclassified sequences</taxon>
        <taxon>metagenomes</taxon>
        <taxon>ecological metagenomes</taxon>
    </lineage>
</organism>
<evidence type="ECO:0000313" key="1">
    <source>
        <dbReference type="EMBL" id="SVE26390.1"/>
    </source>
</evidence>
<reference evidence="1" key="1">
    <citation type="submission" date="2018-05" db="EMBL/GenBank/DDBJ databases">
        <authorList>
            <person name="Lanie J.A."/>
            <person name="Ng W.-L."/>
            <person name="Kazmierczak K.M."/>
            <person name="Andrzejewski T.M."/>
            <person name="Davidsen T.M."/>
            <person name="Wayne K.J."/>
            <person name="Tettelin H."/>
            <person name="Glass J.I."/>
            <person name="Rusch D."/>
            <person name="Podicherti R."/>
            <person name="Tsui H.-C.T."/>
            <person name="Winkler M.E."/>
        </authorList>
    </citation>
    <scope>NUCLEOTIDE SEQUENCE</scope>
</reference>
<dbReference type="EMBL" id="UINC01205282">
    <property type="protein sequence ID" value="SVE26390.1"/>
    <property type="molecule type" value="Genomic_DNA"/>
</dbReference>
<proteinExistence type="predicted"/>